<reference evidence="2 3" key="3">
    <citation type="journal article" date="2008" name="BMC Genomics">
        <title>The genome of the versatile nitrogen fixer Azorhizobium caulinodans ORS571.</title>
        <authorList>
            <person name="Lee KB."/>
            <person name="Backer P.D."/>
            <person name="Aono T."/>
            <person name="Liu CT."/>
            <person name="Suzuki S."/>
            <person name="Suzuki T."/>
            <person name="Kaneko T."/>
            <person name="Yamada M."/>
            <person name="Tabata S."/>
            <person name="Kupfer D.M."/>
            <person name="Najar F.Z."/>
            <person name="Wiley G.B."/>
            <person name="Roe B."/>
            <person name="Binnewies T.T."/>
            <person name="Ussery D.W."/>
            <person name="D'Haeze W."/>
            <person name="Herder J.D."/>
            <person name="Gevers D."/>
            <person name="Vereecke D."/>
            <person name="Holsters M."/>
            <person name="Oyaizu H."/>
        </authorList>
    </citation>
    <scope>NUCLEOTIDE SEQUENCE [LARGE SCALE GENOMIC DNA]</scope>
    <source>
        <strain evidence="3">ATCC 43989 / DSM 5975 / JCM 20966 / LMG 6465 / NBRC 14845 / NCIMB 13405 / ORS 571</strain>
    </source>
</reference>
<reference evidence="3" key="2">
    <citation type="submission" date="2007-04" db="EMBL/GenBank/DDBJ databases">
        <title>Complete genome sequence of the nitrogen-fixing bacterium Azorhizobium caulinodans ORS571.</title>
        <authorList>
            <person name="Lee K.B."/>
            <person name="Backer P.D."/>
            <person name="Aono T."/>
            <person name="Liu C.T."/>
            <person name="Suzuki S."/>
            <person name="Suzuki T."/>
            <person name="Kaneko T."/>
            <person name="Yamada M."/>
            <person name="Tabata S."/>
            <person name="Kupfer D.M."/>
            <person name="Najar F.Z."/>
            <person name="Wiley G.B."/>
            <person name="Roe B."/>
            <person name="Binnewies T."/>
            <person name="Ussery D."/>
            <person name="Vereecke D."/>
            <person name="Gevers D."/>
            <person name="Holsters M."/>
            <person name="Oyaizu H."/>
        </authorList>
    </citation>
    <scope>NUCLEOTIDE SEQUENCE [LARGE SCALE GENOMIC DNA]</scope>
    <source>
        <strain evidence="3">ATCC 43989 / DSM 5975 / JCM 20966 / LMG 6465 / NBRC 14845 / NCIMB 13405 / ORS 571</strain>
    </source>
</reference>
<keyword evidence="3" id="KW-1185">Reference proteome</keyword>
<evidence type="ECO:0000313" key="2">
    <source>
        <dbReference type="EMBL" id="BAF86665.1"/>
    </source>
</evidence>
<evidence type="ECO:0000313" key="3">
    <source>
        <dbReference type="Proteomes" id="UP000000270"/>
    </source>
</evidence>
<dbReference type="KEGG" id="azc:AZC_0667"/>
<proteinExistence type="predicted"/>
<evidence type="ECO:0000256" key="1">
    <source>
        <dbReference type="SAM" id="MobiDB-lite"/>
    </source>
</evidence>
<accession>A8IPP7</accession>
<dbReference type="eggNOG" id="ENOG50300CE">
    <property type="taxonomic scope" value="Bacteria"/>
</dbReference>
<reference evidence="2 3" key="4">
    <citation type="journal article" date="2009" name="Appl. Environ. Microbiol.">
        <title>Comparative genome-wide transcriptional profiling of Azorhizobium caulinodans ORS571 grown under free-living and symbiotic conditions.</title>
        <authorList>
            <person name="Tsukada S."/>
            <person name="Aono T."/>
            <person name="Akiba N."/>
            <person name="Lee KB."/>
            <person name="Liu CT."/>
            <person name="Toyazaki H."/>
            <person name="Oyaizu H."/>
        </authorList>
    </citation>
    <scope>NUCLEOTIDE SEQUENCE [LARGE SCALE GENOMIC DNA]</scope>
    <source>
        <strain evidence="3">ATCC 43989 / DSM 5975 / JCM 20966 / LMG 6465 / NBRC 14845 / NCIMB 13405 / ORS 571</strain>
    </source>
</reference>
<gene>
    <name evidence="2" type="ordered locus">AZC_0667</name>
</gene>
<name>A8IPP7_AZOC5</name>
<reference evidence="2 3" key="1">
    <citation type="journal article" date="2007" name="Appl. Environ. Microbiol.">
        <title>Rhizobial factors required for stem nodule maturation and maintenance in Sesbania rostrata-Azorhizobium caulinodans ORS571 symbiosis.</title>
        <authorList>
            <person name="Suzuki S."/>
            <person name="Aono T."/>
            <person name="Lee KB."/>
            <person name="Suzuki T."/>
            <person name="Liu CT."/>
            <person name="Miwa H."/>
            <person name="Wakao S."/>
            <person name="Iki T."/>
            <person name="Oyaizu H."/>
        </authorList>
    </citation>
    <scope>NUCLEOTIDE SEQUENCE [LARGE SCALE GENOMIC DNA]</scope>
    <source>
        <strain evidence="3">ATCC 43989 / DSM 5975 / JCM 20966 / LMG 6465 / NBRC 14845 / NCIMB 13405 / ORS 571</strain>
    </source>
</reference>
<dbReference type="Proteomes" id="UP000000270">
    <property type="component" value="Chromosome"/>
</dbReference>
<organism evidence="2 3">
    <name type="scientific">Azorhizobium caulinodans (strain ATCC 43989 / DSM 5975 / JCM 20966 / LMG 6465 / NBRC 14845 / NCIMB 13405 / ORS 571)</name>
    <dbReference type="NCBI Taxonomy" id="438753"/>
    <lineage>
        <taxon>Bacteria</taxon>
        <taxon>Pseudomonadati</taxon>
        <taxon>Pseudomonadota</taxon>
        <taxon>Alphaproteobacteria</taxon>
        <taxon>Hyphomicrobiales</taxon>
        <taxon>Xanthobacteraceae</taxon>
        <taxon>Azorhizobium</taxon>
    </lineage>
</organism>
<dbReference type="EMBL" id="AP009384">
    <property type="protein sequence ID" value="BAF86665.1"/>
    <property type="molecule type" value="Genomic_DNA"/>
</dbReference>
<dbReference type="AlphaFoldDB" id="A8IPP7"/>
<dbReference type="HOGENOM" id="CLU_1802117_0_0_5"/>
<evidence type="ECO:0008006" key="4">
    <source>
        <dbReference type="Google" id="ProtNLM"/>
    </source>
</evidence>
<feature type="region of interest" description="Disordered" evidence="1">
    <location>
        <begin position="1"/>
        <end position="43"/>
    </location>
</feature>
<protein>
    <recommendedName>
        <fullName evidence="4">TonB C-terminal domain-containing protein</fullName>
    </recommendedName>
</protein>
<reference evidence="2 3" key="6">
    <citation type="journal article" date="2011" name="Appl. Environ. Microbiol.">
        <title>Involvement of the azorhizobial chromosome partition gene (parA) in the onset of bacteroid differentiation during Sesbania rostrata stem nodule development.</title>
        <authorList>
            <person name="Liu CT."/>
            <person name="Lee KB."/>
            <person name="Wang YS."/>
            <person name="Peng MH."/>
            <person name="Lee KT."/>
            <person name="Suzuki S."/>
            <person name="Suzuki T."/>
            <person name="Oyaizu H."/>
        </authorList>
    </citation>
    <scope>NUCLEOTIDE SEQUENCE [LARGE SCALE GENOMIC DNA]</scope>
    <source>
        <strain evidence="3">ATCC 43989 / DSM 5975 / JCM 20966 / LMG 6465 / NBRC 14845 / NCIMB 13405 / ORS 571</strain>
    </source>
</reference>
<reference evidence="2 3" key="5">
    <citation type="journal article" date="2010" name="Appl. Environ. Microbiol.">
        <title>phrR-like gene praR of Azorhizobium caulinodans ORS571 is essential for symbiosis with Sesbania rostrata and is involved in expression of reb genes.</title>
        <authorList>
            <person name="Akiba N."/>
            <person name="Aono T."/>
            <person name="Toyazaki H."/>
            <person name="Sato S."/>
            <person name="Oyaizu H."/>
        </authorList>
    </citation>
    <scope>NUCLEOTIDE SEQUENCE [LARGE SCALE GENOMIC DNA]</scope>
    <source>
        <strain evidence="3">ATCC 43989 / DSM 5975 / JCM 20966 / LMG 6465 / NBRC 14845 / NCIMB 13405 / ORS 571</strain>
    </source>
</reference>
<sequence length="143" mass="15379">MPSAKATPPTTPRIRTPEPPLPPEQNQAESAPPAPPPPQKPIDNWKEFDAAFATCLDPVPGPEGAEMTLRFALDHRGNLKGKPVASYSKLPGTIAEQKEFVAAALTSLDKCLPLPVTSRFGPIISSRPLLIRFSGPKPRDRGI</sequence>